<reference evidence="2" key="1">
    <citation type="journal article" date="2023" name="G3 (Bethesda)">
        <title>Genome assembly and association tests identify interacting loci associated with vigor, precocity, and sex in interspecific pistachio rootstocks.</title>
        <authorList>
            <person name="Palmer W."/>
            <person name="Jacygrad E."/>
            <person name="Sagayaradj S."/>
            <person name="Cavanaugh K."/>
            <person name="Han R."/>
            <person name="Bertier L."/>
            <person name="Beede B."/>
            <person name="Kafkas S."/>
            <person name="Golino D."/>
            <person name="Preece J."/>
            <person name="Michelmore R."/>
        </authorList>
    </citation>
    <scope>NUCLEOTIDE SEQUENCE [LARGE SCALE GENOMIC DNA]</scope>
</reference>
<keyword evidence="2" id="KW-1185">Reference proteome</keyword>
<gene>
    <name evidence="1" type="ORF">Patl1_34928</name>
</gene>
<dbReference type="Proteomes" id="UP001164250">
    <property type="component" value="Chromosome 15"/>
</dbReference>
<accession>A0ACC0ZPG3</accession>
<evidence type="ECO:0000313" key="1">
    <source>
        <dbReference type="EMBL" id="KAJ0075067.1"/>
    </source>
</evidence>
<sequence>MQELPQLQANLH</sequence>
<organism evidence="1 2">
    <name type="scientific">Pistacia atlantica</name>
    <dbReference type="NCBI Taxonomy" id="434234"/>
    <lineage>
        <taxon>Eukaryota</taxon>
        <taxon>Viridiplantae</taxon>
        <taxon>Streptophyta</taxon>
        <taxon>Embryophyta</taxon>
        <taxon>Tracheophyta</taxon>
        <taxon>Spermatophyta</taxon>
        <taxon>Magnoliopsida</taxon>
        <taxon>eudicotyledons</taxon>
        <taxon>Gunneridae</taxon>
        <taxon>Pentapetalae</taxon>
        <taxon>rosids</taxon>
        <taxon>malvids</taxon>
        <taxon>Sapindales</taxon>
        <taxon>Anacardiaceae</taxon>
        <taxon>Pistacia</taxon>
    </lineage>
</organism>
<protein>
    <submittedName>
        <fullName evidence="1">Uncharacterized protein</fullName>
    </submittedName>
</protein>
<proteinExistence type="predicted"/>
<name>A0ACC0ZPG3_9ROSI</name>
<dbReference type="EMBL" id="CM047910">
    <property type="protein sequence ID" value="KAJ0075067.1"/>
    <property type="molecule type" value="Genomic_DNA"/>
</dbReference>
<comment type="caution">
    <text evidence="1">The sequence shown here is derived from an EMBL/GenBank/DDBJ whole genome shotgun (WGS) entry which is preliminary data.</text>
</comment>
<evidence type="ECO:0000313" key="2">
    <source>
        <dbReference type="Proteomes" id="UP001164250"/>
    </source>
</evidence>